<evidence type="ECO:0000256" key="2">
    <source>
        <dbReference type="ARBA" id="ARBA00022679"/>
    </source>
</evidence>
<comment type="pathway">
    <text evidence="1 6">Cell wall biogenesis; peptidoglycan biosynthesis.</text>
</comment>
<evidence type="ECO:0000313" key="10">
    <source>
        <dbReference type="Proteomes" id="UP000623681"/>
    </source>
</evidence>
<dbReference type="CDD" id="cd16913">
    <property type="entry name" value="YkuD_like"/>
    <property type="match status" value="1"/>
</dbReference>
<dbReference type="PANTHER" id="PTHR30582">
    <property type="entry name" value="L,D-TRANSPEPTIDASE"/>
    <property type="match status" value="1"/>
</dbReference>
<dbReference type="PANTHER" id="PTHR30582:SF33">
    <property type="entry name" value="EXPORTED PROTEIN"/>
    <property type="match status" value="1"/>
</dbReference>
<dbReference type="InterPro" id="IPR038063">
    <property type="entry name" value="Transpep_catalytic_dom"/>
</dbReference>
<keyword evidence="3 6" id="KW-0133">Cell shape</keyword>
<evidence type="ECO:0000256" key="6">
    <source>
        <dbReference type="PROSITE-ProRule" id="PRU01373"/>
    </source>
</evidence>
<dbReference type="AlphaFoldDB" id="A0A937FJK2"/>
<dbReference type="Proteomes" id="UP000623681">
    <property type="component" value="Unassembled WGS sequence"/>
</dbReference>
<reference evidence="9" key="1">
    <citation type="submission" date="2021-01" db="EMBL/GenBank/DDBJ databases">
        <title>Genome public.</title>
        <authorList>
            <person name="Liu C."/>
            <person name="Sun Q."/>
        </authorList>
    </citation>
    <scope>NUCLEOTIDE SEQUENCE</scope>
    <source>
        <strain evidence="9">YIM B02565</strain>
    </source>
</reference>
<accession>A0A937FJK2</accession>
<feature type="transmembrane region" description="Helical" evidence="7">
    <location>
        <begin position="15"/>
        <end position="36"/>
    </location>
</feature>
<gene>
    <name evidence="9" type="ORF">JK634_17105</name>
</gene>
<keyword evidence="2" id="KW-0808">Transferase</keyword>
<keyword evidence="4 6" id="KW-0573">Peptidoglycan synthesis</keyword>
<dbReference type="Pfam" id="PF03734">
    <property type="entry name" value="YkuD"/>
    <property type="match status" value="1"/>
</dbReference>
<dbReference type="GO" id="GO:0005576">
    <property type="term" value="C:extracellular region"/>
    <property type="evidence" value="ECO:0007669"/>
    <property type="project" value="TreeGrafter"/>
</dbReference>
<keyword evidence="7" id="KW-0472">Membrane</keyword>
<keyword evidence="5 6" id="KW-0961">Cell wall biogenesis/degradation</keyword>
<dbReference type="RefSeq" id="WP_202768955.1">
    <property type="nucleotide sequence ID" value="NZ_JAESWA010000025.1"/>
</dbReference>
<dbReference type="GO" id="GO:0008360">
    <property type="term" value="P:regulation of cell shape"/>
    <property type="evidence" value="ECO:0007669"/>
    <property type="project" value="UniProtKB-UniRule"/>
</dbReference>
<name>A0A937FJK2_9CLOT</name>
<sequence length="464" mass="53083">MKNSNIKEVLWNKTIGNIIIVVASIVLIYLSISLYFTKHFFFNTVINGVDVSLKSHKDVYGIFESHVKGYKLQLNERNGVTEEIIGQDIDMKYNEQKSISEVYEKQKSVKWIIAILKKQKYYVDGLYSYNKDNLGNKINELGCLKKDIIEPKNVSFKYSKGSYEVIEEVYGNKVLKENLNKAIENSILQGETKLDLNNNQCYENPKYTLKSAKTTETKNLLDKYVTTKVTYKFGSKSEVLDGETISKWLSIDENLEVVISEKAVKEYLQGLGSKYDTVGITRKFKSSIGKIVEVKGGFYGWKLNSTEEAKALLENIKIGEVSEKEPIYTQRALYRDEDDIGRTYVEIDITRQHLWFYKDGKLITQGDVVTGNPNRGNSTKLGTYMLNYKQKGSTLRGENYEADVTYWMPFNGNIGIHDASWRYSFGGEIYKNNGTHGCVNAPLYLAKTIFENIEEGTPVICYEE</sequence>
<feature type="active site" description="Proton donor/acceptor" evidence="6">
    <location>
        <position position="417"/>
    </location>
</feature>
<dbReference type="InterPro" id="IPR022029">
    <property type="entry name" value="YoaR-like_PG-bd"/>
</dbReference>
<dbReference type="GO" id="GO:0016740">
    <property type="term" value="F:transferase activity"/>
    <property type="evidence" value="ECO:0007669"/>
    <property type="project" value="UniProtKB-KW"/>
</dbReference>
<evidence type="ECO:0000256" key="3">
    <source>
        <dbReference type="ARBA" id="ARBA00022960"/>
    </source>
</evidence>
<feature type="active site" description="Nucleophile" evidence="6">
    <location>
        <position position="438"/>
    </location>
</feature>
<dbReference type="InterPro" id="IPR050979">
    <property type="entry name" value="LD-transpeptidase"/>
</dbReference>
<protein>
    <submittedName>
        <fullName evidence="9">L,D-transpeptidase/peptidoglycan binding protein</fullName>
    </submittedName>
</protein>
<dbReference type="SUPFAM" id="SSF141523">
    <property type="entry name" value="L,D-transpeptidase catalytic domain-like"/>
    <property type="match status" value="1"/>
</dbReference>
<proteinExistence type="predicted"/>
<keyword evidence="10" id="KW-1185">Reference proteome</keyword>
<keyword evidence="7" id="KW-0812">Transmembrane</keyword>
<dbReference type="GO" id="GO:0018104">
    <property type="term" value="P:peptidoglycan-protein cross-linking"/>
    <property type="evidence" value="ECO:0007669"/>
    <property type="project" value="TreeGrafter"/>
</dbReference>
<dbReference type="GO" id="GO:0071555">
    <property type="term" value="P:cell wall organization"/>
    <property type="evidence" value="ECO:0007669"/>
    <property type="project" value="UniProtKB-UniRule"/>
</dbReference>
<dbReference type="GO" id="GO:0071972">
    <property type="term" value="F:peptidoglycan L,D-transpeptidase activity"/>
    <property type="evidence" value="ECO:0007669"/>
    <property type="project" value="TreeGrafter"/>
</dbReference>
<evidence type="ECO:0000256" key="1">
    <source>
        <dbReference type="ARBA" id="ARBA00004752"/>
    </source>
</evidence>
<organism evidence="9 10">
    <name type="scientific">Clostridium paridis</name>
    <dbReference type="NCBI Taxonomy" id="2803863"/>
    <lineage>
        <taxon>Bacteria</taxon>
        <taxon>Bacillati</taxon>
        <taxon>Bacillota</taxon>
        <taxon>Clostridia</taxon>
        <taxon>Eubacteriales</taxon>
        <taxon>Clostridiaceae</taxon>
        <taxon>Clostridium</taxon>
    </lineage>
</organism>
<comment type="caution">
    <text evidence="9">The sequence shown here is derived from an EMBL/GenBank/DDBJ whole genome shotgun (WGS) entry which is preliminary data.</text>
</comment>
<evidence type="ECO:0000313" key="9">
    <source>
        <dbReference type="EMBL" id="MBL4933513.1"/>
    </source>
</evidence>
<dbReference type="Gene3D" id="2.40.440.10">
    <property type="entry name" value="L,D-transpeptidase catalytic domain-like"/>
    <property type="match status" value="1"/>
</dbReference>
<keyword evidence="7" id="KW-1133">Transmembrane helix</keyword>
<evidence type="ECO:0000259" key="8">
    <source>
        <dbReference type="PROSITE" id="PS52029"/>
    </source>
</evidence>
<dbReference type="InterPro" id="IPR005490">
    <property type="entry name" value="LD_TPept_cat_dom"/>
</dbReference>
<dbReference type="SUPFAM" id="SSF143985">
    <property type="entry name" value="L,D-transpeptidase pre-catalytic domain-like"/>
    <property type="match status" value="1"/>
</dbReference>
<dbReference type="InterPro" id="IPR038054">
    <property type="entry name" value="LD_TPept-like_central_sf"/>
</dbReference>
<dbReference type="Pfam" id="PF12229">
    <property type="entry name" value="PG_binding_4"/>
    <property type="match status" value="2"/>
</dbReference>
<evidence type="ECO:0000256" key="7">
    <source>
        <dbReference type="SAM" id="Phobius"/>
    </source>
</evidence>
<dbReference type="Gene3D" id="3.10.20.800">
    <property type="match status" value="1"/>
</dbReference>
<dbReference type="EMBL" id="JAESWA010000025">
    <property type="protein sequence ID" value="MBL4933513.1"/>
    <property type="molecule type" value="Genomic_DNA"/>
</dbReference>
<evidence type="ECO:0000256" key="4">
    <source>
        <dbReference type="ARBA" id="ARBA00022984"/>
    </source>
</evidence>
<feature type="domain" description="L,D-TPase catalytic" evidence="8">
    <location>
        <begin position="343"/>
        <end position="462"/>
    </location>
</feature>
<dbReference type="PROSITE" id="PS52029">
    <property type="entry name" value="LD_TPASE"/>
    <property type="match status" value="1"/>
</dbReference>
<evidence type="ECO:0000256" key="5">
    <source>
        <dbReference type="ARBA" id="ARBA00023316"/>
    </source>
</evidence>